<dbReference type="OrthoDB" id="3465773at2"/>
<dbReference type="RefSeq" id="WP_149957836.1">
    <property type="nucleotide sequence ID" value="NZ_BKDJ01000019.1"/>
</dbReference>
<dbReference type="Proteomes" id="UP000325307">
    <property type="component" value="Unassembled WGS sequence"/>
</dbReference>
<dbReference type="PANTHER" id="PTHR43784">
    <property type="entry name" value="GDSL-LIKE LIPASE/ACYLHYDROLASE, PUTATIVE (AFU_ORTHOLOGUE AFUA_2G00820)-RELATED"/>
    <property type="match status" value="1"/>
</dbReference>
<comment type="caution">
    <text evidence="2">The sequence shown here is derived from an EMBL/GenBank/DDBJ whole genome shotgun (WGS) entry which is preliminary data.</text>
</comment>
<dbReference type="CDD" id="cd01832">
    <property type="entry name" value="SGNH_hydrolase_like_1"/>
    <property type="match status" value="1"/>
</dbReference>
<evidence type="ECO:0000313" key="3">
    <source>
        <dbReference type="Proteomes" id="UP000325307"/>
    </source>
</evidence>
<evidence type="ECO:0000313" key="2">
    <source>
        <dbReference type="EMBL" id="GER24244.1"/>
    </source>
</evidence>
<proteinExistence type="predicted"/>
<accession>A0A5A7NTQ8</accession>
<evidence type="ECO:0000259" key="1">
    <source>
        <dbReference type="Pfam" id="PF13472"/>
    </source>
</evidence>
<keyword evidence="3" id="KW-1185">Reference proteome</keyword>
<dbReference type="InterPro" id="IPR013830">
    <property type="entry name" value="SGNH_hydro"/>
</dbReference>
<feature type="domain" description="SGNH hydrolase-type esterase" evidence="1">
    <location>
        <begin position="9"/>
        <end position="183"/>
    </location>
</feature>
<dbReference type="Pfam" id="PF13472">
    <property type="entry name" value="Lipase_GDSL_2"/>
    <property type="match status" value="1"/>
</dbReference>
<dbReference type="PANTHER" id="PTHR43784:SF2">
    <property type="entry name" value="GDSL-LIKE LIPASE_ACYLHYDROLASE, PUTATIVE (AFU_ORTHOLOGUE AFUA_2G00820)-RELATED"/>
    <property type="match status" value="1"/>
</dbReference>
<dbReference type="Gene3D" id="3.40.50.1110">
    <property type="entry name" value="SGNH hydrolase"/>
    <property type="match status" value="1"/>
</dbReference>
<gene>
    <name evidence="2" type="ORF">NCCP1664_27390</name>
</gene>
<sequence>MEFAKRFVALGDSFTEGVGDPDPGRPNAVRGWADRVAEQLCAADPEWGYANLAVRGKKIRQVLDEQLDAALALRPTLASLYAGGNDILRPSVDIDSLMEGYDSAVASLSASGAAVVLFTGFDSSISAVFGKTRGRTAIYNEWVREIADRHGAVIADYWRWREFQDLRYWAEDRLHMGPAGHALMAKKVLAVLAATDAIDTPELEHPRVLTRFQRLQADAAWARDHVAPWLKRRLTGTSSGDTFGAKYPQYVHLRP</sequence>
<dbReference type="InterPro" id="IPR036514">
    <property type="entry name" value="SGNH_hydro_sf"/>
</dbReference>
<reference evidence="2 3" key="1">
    <citation type="submission" date="2019-09" db="EMBL/GenBank/DDBJ databases">
        <title>Arthrobacter zafarii sp. nov., a moderately thermotolerant and halotolerant actinobacterium isolated from Cholistan desert soil of Pakistan.</title>
        <authorList>
            <person name="Amin A."/>
            <person name="Ahmed I."/>
            <person name="Khalid N."/>
            <person name="Schumann P."/>
            <person name="Busse H.J."/>
            <person name="Khan I.U."/>
            <person name="Li S."/>
            <person name="Li W.J."/>
        </authorList>
    </citation>
    <scope>NUCLEOTIDE SEQUENCE [LARGE SCALE GENOMIC DNA]</scope>
    <source>
        <strain evidence="2 3">NCCP-1664</strain>
    </source>
</reference>
<organism evidence="2 3">
    <name type="scientific">Zafaria cholistanensis</name>
    <dbReference type="NCBI Taxonomy" id="1682741"/>
    <lineage>
        <taxon>Bacteria</taxon>
        <taxon>Bacillati</taxon>
        <taxon>Actinomycetota</taxon>
        <taxon>Actinomycetes</taxon>
        <taxon>Micrococcales</taxon>
        <taxon>Micrococcaceae</taxon>
        <taxon>Zafaria</taxon>
    </lineage>
</organism>
<keyword evidence="2" id="KW-0378">Hydrolase</keyword>
<dbReference type="GO" id="GO:0016787">
    <property type="term" value="F:hydrolase activity"/>
    <property type="evidence" value="ECO:0007669"/>
    <property type="project" value="UniProtKB-KW"/>
</dbReference>
<dbReference type="EMBL" id="BKDJ01000019">
    <property type="protein sequence ID" value="GER24244.1"/>
    <property type="molecule type" value="Genomic_DNA"/>
</dbReference>
<dbReference type="SUPFAM" id="SSF52266">
    <property type="entry name" value="SGNH hydrolase"/>
    <property type="match status" value="1"/>
</dbReference>
<dbReference type="InterPro" id="IPR053140">
    <property type="entry name" value="GDSL_Rv0518-like"/>
</dbReference>
<dbReference type="AlphaFoldDB" id="A0A5A7NTQ8"/>
<name>A0A5A7NTQ8_9MICC</name>
<protein>
    <submittedName>
        <fullName evidence="2">SGNH hydrolase</fullName>
    </submittedName>
</protein>